<comment type="caution">
    <text evidence="3">The sequence shown here is derived from an EMBL/GenBank/DDBJ whole genome shotgun (WGS) entry which is preliminary data.</text>
</comment>
<sequence length="273" mass="30669">MGVEPISSVYRYCSDTKRKEPVNCPAVIKSYNANMGGIDKSDMLVHLYRTPMKSKRWYMRMFAYAIDLCLTNAWIMYRRDIKALSVDGLSLKNFRIQVFRSCSSQSPAMSRPRRSSSFSSSPSTSADVPKLVRGHRVEEGGNHNNRSPTPDDSVWFDMSLFHARLHHPTDLQVLQQEGEHIEVKRGLVQKGARSHKNSVEKSPPLPGQTGNEVHLSDPAVADIRKHRRLTDVEGGKVSAAGREREATKSLIGRQTGSQASVGHARNKRQSREQ</sequence>
<dbReference type="Proteomes" id="UP001558613">
    <property type="component" value="Unassembled WGS sequence"/>
</dbReference>
<accession>A0ABR3NIY8</accession>
<gene>
    <name evidence="3" type="ORF">QQF64_023547</name>
</gene>
<evidence type="ECO:0000313" key="4">
    <source>
        <dbReference type="Proteomes" id="UP001558613"/>
    </source>
</evidence>
<evidence type="ECO:0000259" key="2">
    <source>
        <dbReference type="Pfam" id="PF13843"/>
    </source>
</evidence>
<dbReference type="PANTHER" id="PTHR47272">
    <property type="entry name" value="DDE_TNP_1_7 DOMAIN-CONTAINING PROTEIN"/>
    <property type="match status" value="1"/>
</dbReference>
<reference evidence="3 4" key="1">
    <citation type="submission" date="2023-09" db="EMBL/GenBank/DDBJ databases">
        <authorList>
            <person name="Wang M."/>
        </authorList>
    </citation>
    <scope>NUCLEOTIDE SEQUENCE [LARGE SCALE GENOMIC DNA]</scope>
    <source>
        <strain evidence="3">GT-2023</strain>
        <tissue evidence="3">Liver</tissue>
    </source>
</reference>
<feature type="region of interest" description="Disordered" evidence="1">
    <location>
        <begin position="188"/>
        <end position="273"/>
    </location>
</feature>
<evidence type="ECO:0000256" key="1">
    <source>
        <dbReference type="SAM" id="MobiDB-lite"/>
    </source>
</evidence>
<dbReference type="InterPro" id="IPR029526">
    <property type="entry name" value="PGBD"/>
</dbReference>
<proteinExistence type="predicted"/>
<evidence type="ECO:0000313" key="3">
    <source>
        <dbReference type="EMBL" id="KAL1276874.1"/>
    </source>
</evidence>
<dbReference type="PANTHER" id="PTHR47272:SF1">
    <property type="entry name" value="PIGGYBAC TRANSPOSABLE ELEMENT-DERIVED PROTEIN 3-LIKE"/>
    <property type="match status" value="1"/>
</dbReference>
<feature type="compositionally biased region" description="Basic residues" evidence="1">
    <location>
        <begin position="264"/>
        <end position="273"/>
    </location>
</feature>
<feature type="domain" description="PiggyBac transposable element-derived protein" evidence="2">
    <location>
        <begin position="16"/>
        <end position="74"/>
    </location>
</feature>
<dbReference type="EMBL" id="JAYMGO010000003">
    <property type="protein sequence ID" value="KAL1276874.1"/>
    <property type="molecule type" value="Genomic_DNA"/>
</dbReference>
<keyword evidence="4" id="KW-1185">Reference proteome</keyword>
<name>A0ABR3NIY8_9TELE</name>
<dbReference type="Pfam" id="PF13843">
    <property type="entry name" value="DDE_Tnp_1_7"/>
    <property type="match status" value="1"/>
</dbReference>
<feature type="compositionally biased region" description="Low complexity" evidence="1">
    <location>
        <begin position="105"/>
        <end position="125"/>
    </location>
</feature>
<protein>
    <recommendedName>
        <fullName evidence="2">PiggyBac transposable element-derived protein domain-containing protein</fullName>
    </recommendedName>
</protein>
<organism evidence="3 4">
    <name type="scientific">Cirrhinus molitorella</name>
    <name type="common">mud carp</name>
    <dbReference type="NCBI Taxonomy" id="172907"/>
    <lineage>
        <taxon>Eukaryota</taxon>
        <taxon>Metazoa</taxon>
        <taxon>Chordata</taxon>
        <taxon>Craniata</taxon>
        <taxon>Vertebrata</taxon>
        <taxon>Euteleostomi</taxon>
        <taxon>Actinopterygii</taxon>
        <taxon>Neopterygii</taxon>
        <taxon>Teleostei</taxon>
        <taxon>Ostariophysi</taxon>
        <taxon>Cypriniformes</taxon>
        <taxon>Cyprinidae</taxon>
        <taxon>Labeoninae</taxon>
        <taxon>Labeonini</taxon>
        <taxon>Cirrhinus</taxon>
    </lineage>
</organism>
<feature type="region of interest" description="Disordered" evidence="1">
    <location>
        <begin position="105"/>
        <end position="130"/>
    </location>
</feature>